<dbReference type="EMBL" id="HBNR01011451">
    <property type="protein sequence ID" value="CAE4567764.1"/>
    <property type="molecule type" value="Transcribed_RNA"/>
</dbReference>
<dbReference type="SUPFAM" id="SSF53474">
    <property type="entry name" value="alpha/beta-Hydrolases"/>
    <property type="match status" value="1"/>
</dbReference>
<protein>
    <recommendedName>
        <fullName evidence="3">Serine hydrolase domain-containing protein</fullName>
    </recommendedName>
</protein>
<proteinExistence type="inferred from homology"/>
<evidence type="ECO:0000259" key="3">
    <source>
        <dbReference type="Pfam" id="PF03959"/>
    </source>
</evidence>
<reference evidence="4" key="1">
    <citation type="submission" date="2021-01" db="EMBL/GenBank/DDBJ databases">
        <authorList>
            <person name="Corre E."/>
            <person name="Pelletier E."/>
            <person name="Niang G."/>
            <person name="Scheremetjew M."/>
            <person name="Finn R."/>
            <person name="Kale V."/>
            <person name="Holt S."/>
            <person name="Cochrane G."/>
            <person name="Meng A."/>
            <person name="Brown T."/>
            <person name="Cohen L."/>
        </authorList>
    </citation>
    <scope>NUCLEOTIDE SEQUENCE</scope>
    <source>
        <strain evidence="4">CCMP3105</strain>
    </source>
</reference>
<dbReference type="GO" id="GO:0016787">
    <property type="term" value="F:hydrolase activity"/>
    <property type="evidence" value="ECO:0007669"/>
    <property type="project" value="UniProtKB-KW"/>
</dbReference>
<dbReference type="GO" id="GO:0005634">
    <property type="term" value="C:nucleus"/>
    <property type="evidence" value="ECO:0007669"/>
    <property type="project" value="TreeGrafter"/>
</dbReference>
<gene>
    <name evidence="4" type="ORF">AMON00008_LOCUS7383</name>
</gene>
<sequence>MVQVWQVVGGAAAGGILVREGKELDSAAQATRLATGALVREEELAEGRLRYVLLRGTGPGTGWVSVGIPDKALAVRVQLWEVVGGAAAGGILVRAGRELDSEAQAARLATGAVVREEELIEGRLRYAKITGAGPETGWVSIGIPEKSLLVKTDKVSAGADRPPRKHLPSVEGRRVRVLVLHGAPGNSNVMKFQVKTLQKMAGDDFEWIFVDGPCAWEPIPGSQRMNFAERSEFERKLAKDKPFVQWYAHPDESRGDVYVEVEECIKYLDECISREGPVDALLCYSQSATAAALLMDSWRRDGKEPTWRINVFFCGAMIDDKRYQLKAPFSIPTMYVPGGDNDPWGRHGLDCLPEMYTDLTILEHTDGHTMPTSQPRAGEIYERILRELREVCGLPPLPGKQPTPAARK</sequence>
<accession>A0A7S4UZH4</accession>
<comment type="similarity">
    <text evidence="1">Belongs to the LovG family.</text>
</comment>
<dbReference type="PANTHER" id="PTHR48070:SF3">
    <property type="entry name" value="ESTERASE DBAE-RELATED"/>
    <property type="match status" value="1"/>
</dbReference>
<evidence type="ECO:0000256" key="1">
    <source>
        <dbReference type="ARBA" id="ARBA00005863"/>
    </source>
</evidence>
<dbReference type="GO" id="GO:0044550">
    <property type="term" value="P:secondary metabolite biosynthetic process"/>
    <property type="evidence" value="ECO:0007669"/>
    <property type="project" value="TreeGrafter"/>
</dbReference>
<feature type="domain" description="Serine hydrolase" evidence="3">
    <location>
        <begin position="174"/>
        <end position="376"/>
    </location>
</feature>
<dbReference type="Gene3D" id="3.40.50.1820">
    <property type="entry name" value="alpha/beta hydrolase"/>
    <property type="match status" value="1"/>
</dbReference>
<evidence type="ECO:0000313" key="4">
    <source>
        <dbReference type="EMBL" id="CAE4567764.1"/>
    </source>
</evidence>
<dbReference type="GO" id="GO:0005737">
    <property type="term" value="C:cytoplasm"/>
    <property type="evidence" value="ECO:0007669"/>
    <property type="project" value="TreeGrafter"/>
</dbReference>
<dbReference type="Pfam" id="PF03959">
    <property type="entry name" value="FSH1"/>
    <property type="match status" value="1"/>
</dbReference>
<dbReference type="AlphaFoldDB" id="A0A7S4UZH4"/>
<dbReference type="PANTHER" id="PTHR48070">
    <property type="entry name" value="ESTERASE OVCA2"/>
    <property type="match status" value="1"/>
</dbReference>
<name>A0A7S4UZH4_9DINO</name>
<evidence type="ECO:0000256" key="2">
    <source>
        <dbReference type="ARBA" id="ARBA00022801"/>
    </source>
</evidence>
<keyword evidence="2" id="KW-0378">Hydrolase</keyword>
<organism evidence="4">
    <name type="scientific">Alexandrium monilatum</name>
    <dbReference type="NCBI Taxonomy" id="311494"/>
    <lineage>
        <taxon>Eukaryota</taxon>
        <taxon>Sar</taxon>
        <taxon>Alveolata</taxon>
        <taxon>Dinophyceae</taxon>
        <taxon>Gonyaulacales</taxon>
        <taxon>Pyrocystaceae</taxon>
        <taxon>Alexandrium</taxon>
    </lineage>
</organism>
<dbReference type="InterPro" id="IPR029058">
    <property type="entry name" value="AB_hydrolase_fold"/>
</dbReference>
<dbReference type="InterPro" id="IPR050593">
    <property type="entry name" value="LovG"/>
</dbReference>
<dbReference type="InterPro" id="IPR005645">
    <property type="entry name" value="FSH-like_dom"/>
</dbReference>